<keyword evidence="6" id="KW-1185">Reference proteome</keyword>
<dbReference type="InterPro" id="IPR001870">
    <property type="entry name" value="B30.2/SPRY"/>
</dbReference>
<dbReference type="Proteomes" id="UP000018936">
    <property type="component" value="Unassembled WGS sequence"/>
</dbReference>
<evidence type="ECO:0000313" key="6">
    <source>
        <dbReference type="Proteomes" id="UP000018936"/>
    </source>
</evidence>
<dbReference type="PROSITE" id="PS50188">
    <property type="entry name" value="B302_SPRY"/>
    <property type="match status" value="1"/>
</dbReference>
<dbReference type="SMART" id="SM00449">
    <property type="entry name" value="SPRY"/>
    <property type="match status" value="1"/>
</dbReference>
<gene>
    <name evidence="5" type="primary">Trim58</name>
    <name evidence="5" type="ORF">L345_17780</name>
</gene>
<dbReference type="InterPro" id="IPR043136">
    <property type="entry name" value="B30.2/SPRY_sf"/>
</dbReference>
<evidence type="ECO:0000256" key="2">
    <source>
        <dbReference type="ARBA" id="ARBA00022699"/>
    </source>
</evidence>
<name>V8N2P3_OPHHA</name>
<dbReference type="SUPFAM" id="SSF49899">
    <property type="entry name" value="Concanavalin A-like lectins/glucanases"/>
    <property type="match status" value="1"/>
</dbReference>
<evidence type="ECO:0000313" key="5">
    <source>
        <dbReference type="EMBL" id="ETE56509.1"/>
    </source>
</evidence>
<comment type="caution">
    <text evidence="5">The sequence shown here is derived from an EMBL/GenBank/DDBJ whole genome shotgun (WGS) entry which is preliminary data.</text>
</comment>
<proteinExistence type="inferred from homology"/>
<dbReference type="PRINTS" id="PR01407">
    <property type="entry name" value="BUTYPHLNCDUF"/>
</dbReference>
<dbReference type="InterPro" id="IPR003877">
    <property type="entry name" value="SPRY_dom"/>
</dbReference>
<dbReference type="Pfam" id="PF00622">
    <property type="entry name" value="SPRY"/>
    <property type="match status" value="1"/>
</dbReference>
<dbReference type="PANTHER" id="PTHR24103">
    <property type="entry name" value="E3 UBIQUITIN-PROTEIN LIGASE TRIM"/>
    <property type="match status" value="1"/>
</dbReference>
<feature type="non-terminal residue" evidence="5">
    <location>
        <position position="1"/>
    </location>
</feature>
<evidence type="ECO:0000256" key="1">
    <source>
        <dbReference type="ARBA" id="ARBA00009651"/>
    </source>
</evidence>
<comment type="function">
    <text evidence="3">Neurotoxin that produces dose-dependent hypolocomotion and hyperalgesia in mice. May directly act on the central nervous system, as it is 6500-fold more potent when administered intracerebroventricularly than intraperitoneal.</text>
</comment>
<dbReference type="EMBL" id="AZIM01019906">
    <property type="protein sequence ID" value="ETE56509.1"/>
    <property type="molecule type" value="Genomic_DNA"/>
</dbReference>
<dbReference type="InterPro" id="IPR003879">
    <property type="entry name" value="Butyrophylin_SPRY"/>
</dbReference>
<dbReference type="InterPro" id="IPR050143">
    <property type="entry name" value="TRIM/RBCC"/>
</dbReference>
<dbReference type="Gene3D" id="2.60.120.920">
    <property type="match status" value="1"/>
</dbReference>
<protein>
    <submittedName>
        <fullName evidence="5">Tripartite motif-containing protein 58</fullName>
    </submittedName>
</protein>
<evidence type="ECO:0000256" key="3">
    <source>
        <dbReference type="ARBA" id="ARBA00034460"/>
    </source>
</evidence>
<dbReference type="OrthoDB" id="9046441at2759"/>
<evidence type="ECO:0000259" key="4">
    <source>
        <dbReference type="PROSITE" id="PS50188"/>
    </source>
</evidence>
<dbReference type="InterPro" id="IPR013320">
    <property type="entry name" value="ConA-like_dom_sf"/>
</dbReference>
<keyword evidence="2" id="KW-0800">Toxin</keyword>
<keyword evidence="2" id="KW-0528">Neurotoxin</keyword>
<accession>V8N2P3</accession>
<feature type="domain" description="B30.2/SPRY" evidence="4">
    <location>
        <begin position="1"/>
        <end position="119"/>
    </location>
</feature>
<reference evidence="5 6" key="1">
    <citation type="journal article" date="2013" name="Proc. Natl. Acad. Sci. U.S.A.">
        <title>The king cobra genome reveals dynamic gene evolution and adaptation in the snake venom system.</title>
        <authorList>
            <person name="Vonk F.J."/>
            <person name="Casewell N.R."/>
            <person name="Henkel C.V."/>
            <person name="Heimberg A.M."/>
            <person name="Jansen H.J."/>
            <person name="McCleary R.J."/>
            <person name="Kerkkamp H.M."/>
            <person name="Vos R.A."/>
            <person name="Guerreiro I."/>
            <person name="Calvete J.J."/>
            <person name="Wuster W."/>
            <person name="Woods A.E."/>
            <person name="Logan J.M."/>
            <person name="Harrison R.A."/>
            <person name="Castoe T.A."/>
            <person name="de Koning A.P."/>
            <person name="Pollock D.D."/>
            <person name="Yandell M."/>
            <person name="Calderon D."/>
            <person name="Renjifo C."/>
            <person name="Currier R.B."/>
            <person name="Salgado D."/>
            <person name="Pla D."/>
            <person name="Sanz L."/>
            <person name="Hyder A.S."/>
            <person name="Ribeiro J.M."/>
            <person name="Arntzen J.W."/>
            <person name="van den Thillart G.E."/>
            <person name="Boetzer M."/>
            <person name="Pirovano W."/>
            <person name="Dirks R.P."/>
            <person name="Spaink H.P."/>
            <person name="Duboule D."/>
            <person name="McGlinn E."/>
            <person name="Kini R.M."/>
            <person name="Richardson M.K."/>
        </authorList>
    </citation>
    <scope>NUCLEOTIDE SEQUENCE</scope>
    <source>
        <tissue evidence="5">Blood</tissue>
    </source>
</reference>
<dbReference type="AlphaFoldDB" id="V8N2P3"/>
<organism evidence="5 6">
    <name type="scientific">Ophiophagus hannah</name>
    <name type="common">King cobra</name>
    <name type="synonym">Naja hannah</name>
    <dbReference type="NCBI Taxonomy" id="8665"/>
    <lineage>
        <taxon>Eukaryota</taxon>
        <taxon>Metazoa</taxon>
        <taxon>Chordata</taxon>
        <taxon>Craniata</taxon>
        <taxon>Vertebrata</taxon>
        <taxon>Euteleostomi</taxon>
        <taxon>Lepidosauria</taxon>
        <taxon>Squamata</taxon>
        <taxon>Bifurcata</taxon>
        <taxon>Unidentata</taxon>
        <taxon>Episquamata</taxon>
        <taxon>Toxicofera</taxon>
        <taxon>Serpentes</taxon>
        <taxon>Colubroidea</taxon>
        <taxon>Elapidae</taxon>
        <taxon>Elapinae</taxon>
        <taxon>Ophiophagus</taxon>
    </lineage>
</organism>
<comment type="similarity">
    <text evidence="1">Belongs to the ohanin/vespryn family.</text>
</comment>
<sequence>MFSSGRHFWDVIVGGKRVWFLGVSSKPVNFKNVCEQTRRWQIWGFDGKYTPMSRSKCYPLILSERPTRIRIFLNCEGGQVSFFDARTAGPIRTFSDASLVGETLLPCFSLSEGTSVTLP</sequence>